<proteinExistence type="predicted"/>
<dbReference type="Proteomes" id="UP001265746">
    <property type="component" value="Unassembled WGS sequence"/>
</dbReference>
<accession>A0AAD9W9E9</accession>
<dbReference type="EMBL" id="JAUJFL010000001">
    <property type="protein sequence ID" value="KAK2615962.1"/>
    <property type="molecule type" value="Genomic_DNA"/>
</dbReference>
<sequence length="191" mass="20683">MTIASLIVNMIAIAQPLSTDIITWRLVIERNGTHRLHLMRMHTNLPTSVVMGKTLSIYHQEQEWWSRWLCHPVVEIATIVRSVDSETQPGNGQEVLITRRTPSSLTLATRHMSAVFEAPLGASGSPKAILLRPKLTRIGLCLVALAVLLAIVAPGVLLGVMVGQAELGITLSATIAGTFALADKLRGGRAR</sequence>
<feature type="transmembrane region" description="Helical" evidence="1">
    <location>
        <begin position="167"/>
        <end position="185"/>
    </location>
</feature>
<feature type="transmembrane region" description="Helical" evidence="1">
    <location>
        <begin position="138"/>
        <end position="161"/>
    </location>
</feature>
<organism evidence="2 3">
    <name type="scientific">Phomopsis amygdali</name>
    <name type="common">Fusicoccum amygdali</name>
    <dbReference type="NCBI Taxonomy" id="1214568"/>
    <lineage>
        <taxon>Eukaryota</taxon>
        <taxon>Fungi</taxon>
        <taxon>Dikarya</taxon>
        <taxon>Ascomycota</taxon>
        <taxon>Pezizomycotina</taxon>
        <taxon>Sordariomycetes</taxon>
        <taxon>Sordariomycetidae</taxon>
        <taxon>Diaporthales</taxon>
        <taxon>Diaporthaceae</taxon>
        <taxon>Diaporthe</taxon>
    </lineage>
</organism>
<keyword evidence="1" id="KW-0472">Membrane</keyword>
<keyword evidence="1" id="KW-1133">Transmembrane helix</keyword>
<evidence type="ECO:0000313" key="3">
    <source>
        <dbReference type="Proteomes" id="UP001265746"/>
    </source>
</evidence>
<keyword evidence="3" id="KW-1185">Reference proteome</keyword>
<protein>
    <submittedName>
        <fullName evidence="2">Uncharacterized protein</fullName>
    </submittedName>
</protein>
<dbReference type="AlphaFoldDB" id="A0AAD9W9E9"/>
<reference evidence="2" key="1">
    <citation type="submission" date="2023-06" db="EMBL/GenBank/DDBJ databases">
        <authorList>
            <person name="Noh H."/>
        </authorList>
    </citation>
    <scope>NUCLEOTIDE SEQUENCE</scope>
    <source>
        <strain evidence="2">DUCC20226</strain>
    </source>
</reference>
<comment type="caution">
    <text evidence="2">The sequence shown here is derived from an EMBL/GenBank/DDBJ whole genome shotgun (WGS) entry which is preliminary data.</text>
</comment>
<name>A0AAD9W9E9_PHOAM</name>
<keyword evidence="1" id="KW-0812">Transmembrane</keyword>
<evidence type="ECO:0000313" key="2">
    <source>
        <dbReference type="EMBL" id="KAK2615962.1"/>
    </source>
</evidence>
<gene>
    <name evidence="2" type="ORF">N8I77_002683</name>
</gene>
<evidence type="ECO:0000256" key="1">
    <source>
        <dbReference type="SAM" id="Phobius"/>
    </source>
</evidence>